<dbReference type="AlphaFoldDB" id="A0A174LBG9"/>
<dbReference type="GO" id="GO:0006508">
    <property type="term" value="P:proteolysis"/>
    <property type="evidence" value="ECO:0007669"/>
    <property type="project" value="InterPro"/>
</dbReference>
<dbReference type="InterPro" id="IPR001375">
    <property type="entry name" value="Peptidase_S9_cat"/>
</dbReference>
<feature type="domain" description="Esterase Ig-like N-terminal" evidence="4">
    <location>
        <begin position="8"/>
        <end position="134"/>
    </location>
</feature>
<keyword evidence="2" id="KW-0378">Hydrolase</keyword>
<dbReference type="InterPro" id="IPR029058">
    <property type="entry name" value="AB_hydrolase_fold"/>
</dbReference>
<dbReference type="PANTHER" id="PTHR43037:SF5">
    <property type="entry name" value="FERULOYL ESTERASE"/>
    <property type="match status" value="1"/>
</dbReference>
<dbReference type="Gene3D" id="3.40.50.1820">
    <property type="entry name" value="alpha/beta hydrolase"/>
    <property type="match status" value="1"/>
</dbReference>
<organism evidence="5 6">
    <name type="scientific">Collinsella aerofaciens</name>
    <dbReference type="NCBI Taxonomy" id="74426"/>
    <lineage>
        <taxon>Bacteria</taxon>
        <taxon>Bacillati</taxon>
        <taxon>Actinomycetota</taxon>
        <taxon>Coriobacteriia</taxon>
        <taxon>Coriobacteriales</taxon>
        <taxon>Coriobacteriaceae</taxon>
        <taxon>Collinsella</taxon>
    </lineage>
</organism>
<dbReference type="SUPFAM" id="SSF53474">
    <property type="entry name" value="alpha/beta-Hydrolases"/>
    <property type="match status" value="1"/>
</dbReference>
<accession>A0A174LBG9</accession>
<proteinExistence type="predicted"/>
<evidence type="ECO:0000256" key="1">
    <source>
        <dbReference type="ARBA" id="ARBA00022729"/>
    </source>
</evidence>
<gene>
    <name evidence="5" type="ORF">ERS852514_01344</name>
</gene>
<evidence type="ECO:0000313" key="6">
    <source>
        <dbReference type="Proteomes" id="UP000095454"/>
    </source>
</evidence>
<dbReference type="Proteomes" id="UP000095454">
    <property type="component" value="Unassembled WGS sequence"/>
</dbReference>
<evidence type="ECO:0000313" key="5">
    <source>
        <dbReference type="EMBL" id="CUP19135.1"/>
    </source>
</evidence>
<dbReference type="GO" id="GO:0008236">
    <property type="term" value="F:serine-type peptidase activity"/>
    <property type="evidence" value="ECO:0007669"/>
    <property type="project" value="InterPro"/>
</dbReference>
<dbReference type="EMBL" id="CZAQ01000023">
    <property type="protein sequence ID" value="CUP19135.1"/>
    <property type="molecule type" value="Genomic_DNA"/>
</dbReference>
<dbReference type="Gene3D" id="2.60.40.2180">
    <property type="match status" value="1"/>
</dbReference>
<keyword evidence="1" id="KW-0732">Signal</keyword>
<evidence type="ECO:0000256" key="2">
    <source>
        <dbReference type="ARBA" id="ARBA00022801"/>
    </source>
</evidence>
<evidence type="ECO:0000259" key="4">
    <source>
        <dbReference type="Pfam" id="PF18435"/>
    </source>
</evidence>
<feature type="domain" description="Peptidase S9 prolyl oligopeptidase catalytic" evidence="3">
    <location>
        <begin position="284"/>
        <end position="327"/>
    </location>
</feature>
<dbReference type="InterPro" id="IPR050955">
    <property type="entry name" value="Plant_Biomass_Hydrol_Est"/>
</dbReference>
<evidence type="ECO:0000259" key="3">
    <source>
        <dbReference type="Pfam" id="PF00326"/>
    </source>
</evidence>
<dbReference type="Pfam" id="PF00326">
    <property type="entry name" value="Peptidase_S9"/>
    <property type="match status" value="1"/>
</dbReference>
<protein>
    <submittedName>
        <fullName evidence="5">Poly(3-hydroxybutyrate) depolymerase</fullName>
    </submittedName>
</protein>
<dbReference type="RefSeq" id="WP_055252141.1">
    <property type="nucleotide sequence ID" value="NZ_CABIXX010000023.1"/>
</dbReference>
<dbReference type="Pfam" id="PF18435">
    <property type="entry name" value="EstA_Ig_like"/>
    <property type="match status" value="1"/>
</dbReference>
<dbReference type="PANTHER" id="PTHR43037">
    <property type="entry name" value="UNNAMED PRODUCT-RELATED"/>
    <property type="match status" value="1"/>
</dbReference>
<reference evidence="5 6" key="1">
    <citation type="submission" date="2015-09" db="EMBL/GenBank/DDBJ databases">
        <authorList>
            <consortium name="Pathogen Informatics"/>
        </authorList>
    </citation>
    <scope>NUCLEOTIDE SEQUENCE [LARGE SCALE GENOMIC DNA]</scope>
    <source>
        <strain evidence="5 6">2789STDY5834902</strain>
    </source>
</reference>
<dbReference type="InterPro" id="IPR041172">
    <property type="entry name" value="EstA_Ig-like_N"/>
</dbReference>
<sequence length="445" mass="48571">MELKSCTYATVTTLGDFGPWISKVVLDLPCTVRANDIDASTFHIYVERHERTGEVLMRKERGADHAAPSAGYIDILAAYPCDENGRKLAVGTHVALEVAEQRLTKTIEGGVMGSRMLDDQLRITQLTALPGNDGDDPTCGLVFDTCRGDICPALKGWSNATQKTAVDGIALEYGFFEPSFKAEDSACFNPFAPEATVVPQKAPLVVYLHGAGEGKGTTQGEGATRAYIGNRVTAISQAQIQRYFGGFAWVLVPQSPTFWMDNGVEQLGHSNQSIYSPVLKALIDEFVAEHADRIDTDRIVVAGLSNGGFMTLRLCADYPDFFAAGLPCCAPWYNATDEDVAALAKTPLWFTHSKGDELVSPQQTVLPLTARLRDAGANVHLTYFSHVEDLTGVYREADGSAKKTFNHGVWIHQFNDLCYQDFDGGNVLIDGEPVGCWEWSARVDR</sequence>
<name>A0A174LBG9_9ACTN</name>